<gene>
    <name evidence="1" type="ORF">D3Z39_10100</name>
</gene>
<organism evidence="1 2">
    <name type="scientific">Anaerotruncus colihominis</name>
    <dbReference type="NCBI Taxonomy" id="169435"/>
    <lineage>
        <taxon>Bacteria</taxon>
        <taxon>Bacillati</taxon>
        <taxon>Bacillota</taxon>
        <taxon>Clostridia</taxon>
        <taxon>Eubacteriales</taxon>
        <taxon>Oscillospiraceae</taxon>
        <taxon>Anaerotruncus</taxon>
    </lineage>
</organism>
<accession>A0A845RGK6</accession>
<dbReference type="RefSeq" id="WP_160209984.1">
    <property type="nucleotide sequence ID" value="NZ_QXWZ01000016.1"/>
</dbReference>
<dbReference type="AlphaFoldDB" id="A0A845RGK6"/>
<comment type="caution">
    <text evidence="1">The sequence shown here is derived from an EMBL/GenBank/DDBJ whole genome shotgun (WGS) entry which is preliminary data.</text>
</comment>
<proteinExistence type="predicted"/>
<evidence type="ECO:0000313" key="1">
    <source>
        <dbReference type="EMBL" id="NBI79216.1"/>
    </source>
</evidence>
<dbReference type="EMBL" id="QXWZ01000016">
    <property type="protein sequence ID" value="NBI79216.1"/>
    <property type="molecule type" value="Genomic_DNA"/>
</dbReference>
<evidence type="ECO:0000313" key="2">
    <source>
        <dbReference type="Proteomes" id="UP000446348"/>
    </source>
</evidence>
<sequence length="230" mass="26128">MENTNVRQEEIRSRFFGELSLQLREMGVVSERKGANILCVYLDGEPVCDVHPTSNVFSCEGRKESEEANELQYETARIAHTVRAYLNELEAAPPLPAKGLDPEDGYKQLANFGGVVLAGRETAHGCQFVTWSWDPRHEYVGTGRYFAGNYEGAKQDFAIRAGLVDRNLLFIPEQMTEIYRCVSEKLENSCYAGDKRQQMLEEIRCQIEYGVPNLEELISQTNQNEINMSM</sequence>
<dbReference type="Proteomes" id="UP000446348">
    <property type="component" value="Unassembled WGS sequence"/>
</dbReference>
<reference evidence="1 2" key="1">
    <citation type="submission" date="2018-08" db="EMBL/GenBank/DDBJ databases">
        <title>Murine metabolic-syndrome-specific gut microbial biobank.</title>
        <authorList>
            <person name="Liu C."/>
        </authorList>
    </citation>
    <scope>NUCLEOTIDE SEQUENCE [LARGE SCALE GENOMIC DNA]</scope>
    <source>
        <strain evidence="1 2">X69</strain>
    </source>
</reference>
<name>A0A845RGK6_9FIRM</name>
<protein>
    <submittedName>
        <fullName evidence="1">Uncharacterized protein</fullName>
    </submittedName>
</protein>
<dbReference type="OrthoDB" id="2079759at2"/>